<gene>
    <name evidence="6" type="ORF">DNG_02389</name>
</gene>
<keyword evidence="3" id="KW-0378">Hydrolase</keyword>
<dbReference type="SUPFAM" id="SSF53474">
    <property type="entry name" value="alpha/beta-Hydrolases"/>
    <property type="match status" value="1"/>
</dbReference>
<keyword evidence="3" id="KW-0472">Membrane</keyword>
<comment type="subcellular location">
    <subcellularLocation>
        <location evidence="3">Endoplasmic reticulum membrane</location>
    </subcellularLocation>
</comment>
<dbReference type="EC" id="3.1.-.-" evidence="3"/>
<evidence type="ECO:0000259" key="5">
    <source>
        <dbReference type="Pfam" id="PF07819"/>
    </source>
</evidence>
<dbReference type="InterPro" id="IPR029058">
    <property type="entry name" value="AB_hydrolase_fold"/>
</dbReference>
<dbReference type="GO" id="GO:0016788">
    <property type="term" value="F:hydrolase activity, acting on ester bonds"/>
    <property type="evidence" value="ECO:0007669"/>
    <property type="project" value="InterPro"/>
</dbReference>
<protein>
    <recommendedName>
        <fullName evidence="2 3">GPI inositol-deacylase</fullName>
        <ecNumber evidence="3">3.1.-.-</ecNumber>
    </recommendedName>
</protein>
<evidence type="ECO:0000313" key="7">
    <source>
        <dbReference type="Proteomes" id="UP001187682"/>
    </source>
</evidence>
<name>A0AAE8MSC0_9PEZI</name>
<comment type="function">
    <text evidence="1 3">Involved in inositol deacylation of GPI-anchored proteins which plays important roles in the quality control and ER-associated degradation of GPI-anchored proteins.</text>
</comment>
<comment type="similarity">
    <text evidence="3">Belongs to the GPI inositol-deacylase family.</text>
</comment>
<proteinExistence type="inferred from homology"/>
<dbReference type="InterPro" id="IPR012908">
    <property type="entry name" value="PGAP1-ab_dom-like"/>
</dbReference>
<dbReference type="Proteomes" id="UP001187682">
    <property type="component" value="Unassembled WGS sequence"/>
</dbReference>
<comment type="caution">
    <text evidence="6">The sequence shown here is derived from an EMBL/GenBank/DDBJ whole genome shotgun (WGS) entry which is preliminary data.</text>
</comment>
<dbReference type="EMBL" id="ONZQ02000003">
    <property type="protein sequence ID" value="SPN99537.1"/>
    <property type="molecule type" value="Genomic_DNA"/>
</dbReference>
<evidence type="ECO:0000256" key="1">
    <source>
        <dbReference type="ARBA" id="ARBA00003496"/>
    </source>
</evidence>
<accession>A0AAE8MSC0</accession>
<dbReference type="GO" id="GO:0015031">
    <property type="term" value="P:protein transport"/>
    <property type="evidence" value="ECO:0007669"/>
    <property type="project" value="UniProtKB-KW"/>
</dbReference>
<evidence type="ECO:0000256" key="4">
    <source>
        <dbReference type="SAM" id="MobiDB-lite"/>
    </source>
</evidence>
<keyword evidence="3" id="KW-0256">Endoplasmic reticulum</keyword>
<feature type="compositionally biased region" description="Basic and acidic residues" evidence="4">
    <location>
        <begin position="46"/>
        <end position="57"/>
    </location>
</feature>
<evidence type="ECO:0000256" key="3">
    <source>
        <dbReference type="RuleBase" id="RU365011"/>
    </source>
</evidence>
<sequence>MRQRRLLPSSLRLPAKPTPTPTPPRLILPGGTLVPRRRISSSSASRRLDDQEGQDPRDLGRRILDDFACLKEKYAHGLLGFSQLSLLSLPLPYSYFSGISPALTAHAITHHTTTVPPTSSIHRRASRLASQIASSCPDTPVNIVAHSMGGLDARHMLSCLDQYPHVRVASLVTIATPHRGSAAADRFLSTIGGPSGLERILAPLGLEVEGLAQLTREHMTSDFNPKTPDVPSVRYFSYGAAMDTPPGLLSPFRMSHALILEEEGPNDGLVSVESSRWGKYMGTLVDVSHLDLINWSNNVAWTVKGWMGMERRFNAVAFYLGIADMLAKEGL</sequence>
<dbReference type="Pfam" id="PF07819">
    <property type="entry name" value="PGAP1"/>
    <property type="match status" value="1"/>
</dbReference>
<feature type="compositionally biased region" description="Pro residues" evidence="4">
    <location>
        <begin position="16"/>
        <end position="26"/>
    </location>
</feature>
<feature type="compositionally biased region" description="Low complexity" evidence="4">
    <location>
        <begin position="1"/>
        <end position="15"/>
    </location>
</feature>
<dbReference type="GO" id="GO:0005789">
    <property type="term" value="C:endoplasmic reticulum membrane"/>
    <property type="evidence" value="ECO:0007669"/>
    <property type="project" value="UniProtKB-SubCell"/>
</dbReference>
<keyword evidence="3" id="KW-0653">Protein transport</keyword>
<reference evidence="6" key="1">
    <citation type="submission" date="2018-03" db="EMBL/GenBank/DDBJ databases">
        <authorList>
            <person name="Guldener U."/>
        </authorList>
    </citation>
    <scope>NUCLEOTIDE SEQUENCE</scope>
</reference>
<feature type="region of interest" description="Disordered" evidence="4">
    <location>
        <begin position="1"/>
        <end position="33"/>
    </location>
</feature>
<keyword evidence="7" id="KW-1185">Reference proteome</keyword>
<organism evidence="6 7">
    <name type="scientific">Cephalotrichum gorgonifer</name>
    <dbReference type="NCBI Taxonomy" id="2041049"/>
    <lineage>
        <taxon>Eukaryota</taxon>
        <taxon>Fungi</taxon>
        <taxon>Dikarya</taxon>
        <taxon>Ascomycota</taxon>
        <taxon>Pezizomycotina</taxon>
        <taxon>Sordariomycetes</taxon>
        <taxon>Hypocreomycetidae</taxon>
        <taxon>Microascales</taxon>
        <taxon>Microascaceae</taxon>
        <taxon>Cephalotrichum</taxon>
    </lineage>
</organism>
<evidence type="ECO:0000256" key="2">
    <source>
        <dbReference type="ARBA" id="ARBA00015856"/>
    </source>
</evidence>
<feature type="region of interest" description="Disordered" evidence="4">
    <location>
        <begin position="38"/>
        <end position="57"/>
    </location>
</feature>
<dbReference type="PANTHER" id="PTHR11440">
    <property type="entry name" value="LECITHIN-CHOLESTEROL ACYLTRANSFERASE-RELATED"/>
    <property type="match status" value="1"/>
</dbReference>
<dbReference type="AlphaFoldDB" id="A0AAE8MSC0"/>
<keyword evidence="3" id="KW-0813">Transport</keyword>
<evidence type="ECO:0000313" key="6">
    <source>
        <dbReference type="EMBL" id="SPN99537.1"/>
    </source>
</evidence>
<feature type="domain" description="GPI inositol-deacylase PGAP1-like alpha/beta" evidence="5">
    <location>
        <begin position="136"/>
        <end position="187"/>
    </location>
</feature>
<dbReference type="Gene3D" id="3.40.50.1820">
    <property type="entry name" value="alpha/beta hydrolase"/>
    <property type="match status" value="1"/>
</dbReference>